<reference evidence="4" key="1">
    <citation type="journal article" date="2020" name="mSystems">
        <title>Genome- and Community-Level Interaction Insights into Carbon Utilization and Element Cycling Functions of Hydrothermarchaeota in Hydrothermal Sediment.</title>
        <authorList>
            <person name="Zhou Z."/>
            <person name="Liu Y."/>
            <person name="Xu W."/>
            <person name="Pan J."/>
            <person name="Luo Z.H."/>
            <person name="Li M."/>
        </authorList>
    </citation>
    <scope>NUCLEOTIDE SEQUENCE [LARGE SCALE GENOMIC DNA]</scope>
    <source>
        <strain evidence="4">HyVt-96</strain>
    </source>
</reference>
<dbReference type="NCBIfam" id="TIGR04183">
    <property type="entry name" value="Por_Secre_tail"/>
    <property type="match status" value="1"/>
</dbReference>
<dbReference type="PANTHER" id="PTHR42834:SF1">
    <property type="entry name" value="ENDONUCLEASE_EXONUCLEASE_PHOSPHATASE FAMILY PROTEIN (AFU_ORTHOLOGUE AFUA_3G09210)"/>
    <property type="match status" value="1"/>
</dbReference>
<dbReference type="InterPro" id="IPR026444">
    <property type="entry name" value="Secre_tail"/>
</dbReference>
<dbReference type="InterPro" id="IPR014755">
    <property type="entry name" value="Cu-Rt/internalin_Ig-like"/>
</dbReference>
<feature type="signal peptide" evidence="2">
    <location>
        <begin position="1"/>
        <end position="20"/>
    </location>
</feature>
<dbReference type="AlphaFoldDB" id="A0A7V5HMU7"/>
<gene>
    <name evidence="4" type="ORF">ENL43_02170</name>
</gene>
<keyword evidence="1 2" id="KW-0732">Signal</keyword>
<name>A0A7V5HMU7_UNCW3</name>
<sequence length="622" mass="67225">MNKWFKVLVITGLLSGLAFAQIQTDIYTIQSQRDTLGNSLWVDSLVTVTGVVTVPYGVTGSRNFFLQMKPGGPWSGIMVYTPGVQYSRANVGDSLTVTGTISEYFGNTELEVADTATDIIYHGSVTPPDPVVLTCAYLDTTATSALPPDSAEAYEGVLVKLQGVFVTNTSPPTAGFEVTDGSGYVIVYNNYSYTPNIGDNLNVTGVVHTHYDYYKVRPRSIDDYEFLNPGISAAYSTSRENIDIIFKTQMDNTAEDPSKYYIIDSTGAQLTVLSAVRDTDDAHLVHLVTATMEDAMPYQLLTPGLQDAGGNPVTDTVTFYGGFTPISLIESDTLAADSANGYRTKWAGRVVTITGVITGEKDVWVYPFFFVQQGSGPWTGIQVWDPAGVATPTVRGDSVIIVGEVTEYGGIATTEIQNLLYYRVVGPVTPPQPYVTTINNLLSSAGPTSESFEGVLVRVENAVVTDPGTGGDWTVAQIVGTDTFYLTVEGDYAIGYTVRPNSGDIVNVQGILRYIGTIYPRDDADVEVVGIDEGFNTVKRTFRVISPAMGKIDIEFAVTAPTKAELTVYNIMGQKVMTILSSKVNAGTHRIKVDAENLPQGIYFINLRAGSKSLVRKVTLVK</sequence>
<organism evidence="4">
    <name type="scientific">candidate division WOR-3 bacterium</name>
    <dbReference type="NCBI Taxonomy" id="2052148"/>
    <lineage>
        <taxon>Bacteria</taxon>
        <taxon>Bacteria division WOR-3</taxon>
    </lineage>
</organism>
<comment type="caution">
    <text evidence="4">The sequence shown here is derived from an EMBL/GenBank/DDBJ whole genome shotgun (WGS) entry which is preliminary data.</text>
</comment>
<evidence type="ECO:0000259" key="3">
    <source>
        <dbReference type="Pfam" id="PF18962"/>
    </source>
</evidence>
<dbReference type="PANTHER" id="PTHR42834">
    <property type="entry name" value="ENDONUCLEASE/EXONUCLEASE/PHOSPHATASE FAMILY PROTEIN (AFU_ORTHOLOGUE AFUA_3G09210)"/>
    <property type="match status" value="1"/>
</dbReference>
<evidence type="ECO:0000256" key="1">
    <source>
        <dbReference type="ARBA" id="ARBA00022729"/>
    </source>
</evidence>
<dbReference type="Gene3D" id="2.60.40.1220">
    <property type="match status" value="1"/>
</dbReference>
<dbReference type="Pfam" id="PF18962">
    <property type="entry name" value="Por_Secre_tail"/>
    <property type="match status" value="1"/>
</dbReference>
<feature type="chain" id="PRO_5031405118" evidence="2">
    <location>
        <begin position="21"/>
        <end position="622"/>
    </location>
</feature>
<accession>A0A7V5HMU7</accession>
<evidence type="ECO:0000313" key="4">
    <source>
        <dbReference type="EMBL" id="HHF53154.1"/>
    </source>
</evidence>
<feature type="domain" description="Secretion system C-terminal sorting" evidence="3">
    <location>
        <begin position="547"/>
        <end position="618"/>
    </location>
</feature>
<proteinExistence type="predicted"/>
<protein>
    <submittedName>
        <fullName evidence="4">T9SS type A sorting domain-containing protein</fullName>
    </submittedName>
</protein>
<dbReference type="Proteomes" id="UP000886050">
    <property type="component" value="Unassembled WGS sequence"/>
</dbReference>
<dbReference type="EMBL" id="DRTX01000115">
    <property type="protein sequence ID" value="HHF53154.1"/>
    <property type="molecule type" value="Genomic_DNA"/>
</dbReference>
<evidence type="ECO:0000256" key="2">
    <source>
        <dbReference type="SAM" id="SignalP"/>
    </source>
</evidence>